<dbReference type="EMBL" id="JBHFFA010000002">
    <property type="protein sequence ID" value="KAL2642492.1"/>
    <property type="molecule type" value="Genomic_DNA"/>
</dbReference>
<proteinExistence type="predicted"/>
<sequence length="152" mass="16926">MSVKLLKLNETHNSRKKRHCTYALSHHLCFQRFFTASPVYASSGSGGLCGLWAGPALSNSLYRVLLGVPLEMLSSTCLKLAIHITHRRLSLASCGHRLWHLSGLLSVYVDLLLDGPLWSLARLQRGYGEKKVPTSILRRLVTPFALLVFVDV</sequence>
<accession>A0ABD1Z3Y9</accession>
<dbReference type="AlphaFoldDB" id="A0ABD1Z3Y9"/>
<organism evidence="1 2">
    <name type="scientific">Riccia fluitans</name>
    <dbReference type="NCBI Taxonomy" id="41844"/>
    <lineage>
        <taxon>Eukaryota</taxon>
        <taxon>Viridiplantae</taxon>
        <taxon>Streptophyta</taxon>
        <taxon>Embryophyta</taxon>
        <taxon>Marchantiophyta</taxon>
        <taxon>Marchantiopsida</taxon>
        <taxon>Marchantiidae</taxon>
        <taxon>Marchantiales</taxon>
        <taxon>Ricciaceae</taxon>
        <taxon>Riccia</taxon>
    </lineage>
</organism>
<name>A0ABD1Z3Y9_9MARC</name>
<keyword evidence="2" id="KW-1185">Reference proteome</keyword>
<gene>
    <name evidence="1" type="ORF">R1flu_010079</name>
</gene>
<reference evidence="1 2" key="1">
    <citation type="submission" date="2024-09" db="EMBL/GenBank/DDBJ databases">
        <title>Chromosome-scale assembly of Riccia fluitans.</title>
        <authorList>
            <person name="Paukszto L."/>
            <person name="Sawicki J."/>
            <person name="Karawczyk K."/>
            <person name="Piernik-Szablinska J."/>
            <person name="Szczecinska M."/>
            <person name="Mazdziarz M."/>
        </authorList>
    </citation>
    <scope>NUCLEOTIDE SEQUENCE [LARGE SCALE GENOMIC DNA]</scope>
    <source>
        <strain evidence="1">Rf_01</strain>
        <tissue evidence="1">Aerial parts of the thallus</tissue>
    </source>
</reference>
<comment type="caution">
    <text evidence="1">The sequence shown here is derived from an EMBL/GenBank/DDBJ whole genome shotgun (WGS) entry which is preliminary data.</text>
</comment>
<protein>
    <submittedName>
        <fullName evidence="1">Uncharacterized protein</fullName>
    </submittedName>
</protein>
<dbReference type="Proteomes" id="UP001605036">
    <property type="component" value="Unassembled WGS sequence"/>
</dbReference>
<evidence type="ECO:0000313" key="2">
    <source>
        <dbReference type="Proteomes" id="UP001605036"/>
    </source>
</evidence>
<evidence type="ECO:0000313" key="1">
    <source>
        <dbReference type="EMBL" id="KAL2642492.1"/>
    </source>
</evidence>